<comment type="caution">
    <text evidence="3">The sequence shown here is derived from an EMBL/GenBank/DDBJ whole genome shotgun (WGS) entry which is preliminary data.</text>
</comment>
<evidence type="ECO:0000259" key="1">
    <source>
        <dbReference type="Pfam" id="PF08386"/>
    </source>
</evidence>
<dbReference type="RefSeq" id="WP_324690982.1">
    <property type="nucleotide sequence ID" value="NZ_BAABCR010000004.1"/>
</dbReference>
<evidence type="ECO:0000313" key="4">
    <source>
        <dbReference type="Proteomes" id="UP001500968"/>
    </source>
</evidence>
<dbReference type="InterPro" id="IPR013595">
    <property type="entry name" value="Pept_S33_TAP-like_C"/>
</dbReference>
<dbReference type="PANTHER" id="PTHR43433">
    <property type="entry name" value="HYDROLASE, ALPHA/BETA FOLD FAMILY PROTEIN"/>
    <property type="match status" value="1"/>
</dbReference>
<feature type="domain" description="Peptidase S33 tripeptidyl aminopeptidase-like C-terminal" evidence="1">
    <location>
        <begin position="226"/>
        <end position="286"/>
    </location>
</feature>
<dbReference type="Proteomes" id="UP001500968">
    <property type="component" value="Unassembled WGS sequence"/>
</dbReference>
<dbReference type="Pfam" id="PF08386">
    <property type="entry name" value="Abhydrolase_4"/>
    <property type="match status" value="1"/>
</dbReference>
<reference evidence="4" key="1">
    <citation type="journal article" date="2019" name="Int. J. Syst. Evol. Microbiol.">
        <title>The Global Catalogue of Microorganisms (GCM) 10K type strain sequencing project: providing services to taxonomists for standard genome sequencing and annotation.</title>
        <authorList>
            <consortium name="The Broad Institute Genomics Platform"/>
            <consortium name="The Broad Institute Genome Sequencing Center for Infectious Disease"/>
            <person name="Wu L."/>
            <person name="Ma J."/>
        </authorList>
    </citation>
    <scope>NUCLEOTIDE SEQUENCE [LARGE SCALE GENOMIC DNA]</scope>
    <source>
        <strain evidence="4">JCM 17064</strain>
    </source>
</reference>
<dbReference type="SUPFAM" id="SSF53474">
    <property type="entry name" value="alpha/beta-Hydrolases"/>
    <property type="match status" value="1"/>
</dbReference>
<keyword evidence="3" id="KW-0378">Hydrolase</keyword>
<gene>
    <name evidence="3" type="ORF">GCM10022386_03360</name>
</gene>
<keyword evidence="4" id="KW-1185">Reference proteome</keyword>
<dbReference type="GO" id="GO:0016787">
    <property type="term" value="F:hydrolase activity"/>
    <property type="evidence" value="ECO:0007669"/>
    <property type="project" value="UniProtKB-KW"/>
</dbReference>
<name>A0ABP7TB41_9FLAO</name>
<feature type="domain" description="Serine aminopeptidase S33" evidence="2">
    <location>
        <begin position="81"/>
        <end position="180"/>
    </location>
</feature>
<dbReference type="InterPro" id="IPR029058">
    <property type="entry name" value="AB_hydrolase_fold"/>
</dbReference>
<sequence length="287" mass="32405">MTKKAQKSTQSLQIPKSILFIAKILERISPKLTTLFAARLFTTPIKYKIPKREWQMEEQSRKTKLYIPTIQKKIQVYHYGESEKKVLLVHGWSGRGTQLVKIADELVKMGYQTVSFDAPAHGKSEGKTTIMTEFIASILELEKQFGPFEFAVGHSLGGMSILNAIKQNLQVKKAVIIGSGDVIQDILEDFVKKLKLSVTYATLLKAHFEKKFGEPMEHYSAHFAAQEVKIPVLVIHDQNDADVSVKAAHHIHKHLEKSELMITEHLGHRKILGSEAVIHNITSFLNS</sequence>
<dbReference type="EMBL" id="BAABCR010000004">
    <property type="protein sequence ID" value="GAA4023720.1"/>
    <property type="molecule type" value="Genomic_DNA"/>
</dbReference>
<dbReference type="Gene3D" id="3.40.50.1820">
    <property type="entry name" value="alpha/beta hydrolase"/>
    <property type="match status" value="1"/>
</dbReference>
<evidence type="ECO:0000259" key="2">
    <source>
        <dbReference type="Pfam" id="PF12146"/>
    </source>
</evidence>
<accession>A0ABP7TB41</accession>
<dbReference type="InterPro" id="IPR022742">
    <property type="entry name" value="Hydrolase_4"/>
</dbReference>
<dbReference type="PANTHER" id="PTHR43433:SF5">
    <property type="entry name" value="AB HYDROLASE-1 DOMAIN-CONTAINING PROTEIN"/>
    <property type="match status" value="1"/>
</dbReference>
<dbReference type="InterPro" id="IPR050471">
    <property type="entry name" value="AB_hydrolase"/>
</dbReference>
<organism evidence="3 4">
    <name type="scientific">Flavobacterium cheonhonense</name>
    <dbReference type="NCBI Taxonomy" id="706185"/>
    <lineage>
        <taxon>Bacteria</taxon>
        <taxon>Pseudomonadati</taxon>
        <taxon>Bacteroidota</taxon>
        <taxon>Flavobacteriia</taxon>
        <taxon>Flavobacteriales</taxon>
        <taxon>Flavobacteriaceae</taxon>
        <taxon>Flavobacterium</taxon>
    </lineage>
</organism>
<proteinExistence type="predicted"/>
<evidence type="ECO:0000313" key="3">
    <source>
        <dbReference type="EMBL" id="GAA4023720.1"/>
    </source>
</evidence>
<protein>
    <submittedName>
        <fullName evidence="3">Alpha/beta hydrolase</fullName>
    </submittedName>
</protein>
<dbReference type="Pfam" id="PF12146">
    <property type="entry name" value="Hydrolase_4"/>
    <property type="match status" value="1"/>
</dbReference>